<evidence type="ECO:0000313" key="4">
    <source>
        <dbReference type="Proteomes" id="UP001302126"/>
    </source>
</evidence>
<reference evidence="3" key="1">
    <citation type="journal article" date="2023" name="Mol. Phylogenet. Evol.">
        <title>Genome-scale phylogeny and comparative genomics of the fungal order Sordariales.</title>
        <authorList>
            <person name="Hensen N."/>
            <person name="Bonometti L."/>
            <person name="Westerberg I."/>
            <person name="Brannstrom I.O."/>
            <person name="Guillou S."/>
            <person name="Cros-Aarteil S."/>
            <person name="Calhoun S."/>
            <person name="Haridas S."/>
            <person name="Kuo A."/>
            <person name="Mondo S."/>
            <person name="Pangilinan J."/>
            <person name="Riley R."/>
            <person name="LaButti K."/>
            <person name="Andreopoulos B."/>
            <person name="Lipzen A."/>
            <person name="Chen C."/>
            <person name="Yan M."/>
            <person name="Daum C."/>
            <person name="Ng V."/>
            <person name="Clum A."/>
            <person name="Steindorff A."/>
            <person name="Ohm R.A."/>
            <person name="Martin F."/>
            <person name="Silar P."/>
            <person name="Natvig D.O."/>
            <person name="Lalanne C."/>
            <person name="Gautier V."/>
            <person name="Ament-Velasquez S.L."/>
            <person name="Kruys A."/>
            <person name="Hutchinson M.I."/>
            <person name="Powell A.J."/>
            <person name="Barry K."/>
            <person name="Miller A.N."/>
            <person name="Grigoriev I.V."/>
            <person name="Debuchy R."/>
            <person name="Gladieux P."/>
            <person name="Hiltunen Thoren M."/>
            <person name="Johannesson H."/>
        </authorList>
    </citation>
    <scope>NUCLEOTIDE SEQUENCE</scope>
    <source>
        <strain evidence="3">PSN309</strain>
    </source>
</reference>
<feature type="transmembrane region" description="Helical" evidence="2">
    <location>
        <begin position="86"/>
        <end position="114"/>
    </location>
</feature>
<feature type="region of interest" description="Disordered" evidence="1">
    <location>
        <begin position="232"/>
        <end position="267"/>
    </location>
</feature>
<keyword evidence="4" id="KW-1185">Reference proteome</keyword>
<evidence type="ECO:0000313" key="3">
    <source>
        <dbReference type="EMBL" id="KAK4183135.1"/>
    </source>
</evidence>
<organism evidence="3 4">
    <name type="scientific">Podospora australis</name>
    <dbReference type="NCBI Taxonomy" id="1536484"/>
    <lineage>
        <taxon>Eukaryota</taxon>
        <taxon>Fungi</taxon>
        <taxon>Dikarya</taxon>
        <taxon>Ascomycota</taxon>
        <taxon>Pezizomycotina</taxon>
        <taxon>Sordariomycetes</taxon>
        <taxon>Sordariomycetidae</taxon>
        <taxon>Sordariales</taxon>
        <taxon>Podosporaceae</taxon>
        <taxon>Podospora</taxon>
    </lineage>
</organism>
<accession>A0AAN6WJN1</accession>
<evidence type="ECO:0008006" key="5">
    <source>
        <dbReference type="Google" id="ProtNLM"/>
    </source>
</evidence>
<name>A0AAN6WJN1_9PEZI</name>
<protein>
    <recommendedName>
        <fullName evidence="5">MARVEL domain-containing protein</fullName>
    </recommendedName>
</protein>
<evidence type="ECO:0000256" key="2">
    <source>
        <dbReference type="SAM" id="Phobius"/>
    </source>
</evidence>
<feature type="transmembrane region" description="Helical" evidence="2">
    <location>
        <begin position="182"/>
        <end position="204"/>
    </location>
</feature>
<dbReference type="EMBL" id="MU864574">
    <property type="protein sequence ID" value="KAK4183135.1"/>
    <property type="molecule type" value="Genomic_DNA"/>
</dbReference>
<dbReference type="AlphaFoldDB" id="A0AAN6WJN1"/>
<feature type="transmembrane region" description="Helical" evidence="2">
    <location>
        <begin position="46"/>
        <end position="66"/>
    </location>
</feature>
<keyword evidence="2" id="KW-0472">Membrane</keyword>
<reference evidence="3" key="2">
    <citation type="submission" date="2023-05" db="EMBL/GenBank/DDBJ databases">
        <authorList>
            <consortium name="Lawrence Berkeley National Laboratory"/>
            <person name="Steindorff A."/>
            <person name="Hensen N."/>
            <person name="Bonometti L."/>
            <person name="Westerberg I."/>
            <person name="Brannstrom I.O."/>
            <person name="Guillou S."/>
            <person name="Cros-Aarteil S."/>
            <person name="Calhoun S."/>
            <person name="Haridas S."/>
            <person name="Kuo A."/>
            <person name="Mondo S."/>
            <person name="Pangilinan J."/>
            <person name="Riley R."/>
            <person name="Labutti K."/>
            <person name="Andreopoulos B."/>
            <person name="Lipzen A."/>
            <person name="Chen C."/>
            <person name="Yanf M."/>
            <person name="Daum C."/>
            <person name="Ng V."/>
            <person name="Clum A."/>
            <person name="Ohm R."/>
            <person name="Martin F."/>
            <person name="Silar P."/>
            <person name="Natvig D."/>
            <person name="Lalanne C."/>
            <person name="Gautier V."/>
            <person name="Ament-Velasquez S.L."/>
            <person name="Kruys A."/>
            <person name="Hutchinson M.I."/>
            <person name="Powell A.J."/>
            <person name="Barry K."/>
            <person name="Miller A.N."/>
            <person name="Grigoriev I.V."/>
            <person name="Debuchy R."/>
            <person name="Gladieux P."/>
            <person name="Thoren M.H."/>
            <person name="Johannesson H."/>
        </authorList>
    </citation>
    <scope>NUCLEOTIDE SEQUENCE</scope>
    <source>
        <strain evidence="3">PSN309</strain>
    </source>
</reference>
<gene>
    <name evidence="3" type="ORF">QBC35DRAFT_456591</name>
</gene>
<dbReference type="Proteomes" id="UP001302126">
    <property type="component" value="Unassembled WGS sequence"/>
</dbReference>
<evidence type="ECO:0000256" key="1">
    <source>
        <dbReference type="SAM" id="MobiDB-lite"/>
    </source>
</evidence>
<keyword evidence="2" id="KW-1133">Transmembrane helix</keyword>
<comment type="caution">
    <text evidence="3">The sequence shown here is derived from an EMBL/GenBank/DDBJ whole genome shotgun (WGS) entry which is preliminary data.</text>
</comment>
<sequence length="267" mass="29696">MKHHHHHHHHNNNNNTTYVGTNTKDQTGLLTRWVPERLKHSALYRWLLRLTRVFQFISSAVSLGIFTQRFYKIYRLINSIKTSRGVNGYFGAVEGILAAAVLYTLLATLISCLLRGGGPRWLRWLWVLFDILFVGAFIAVAVITSPNGGMAGPKHCYDDRDASNTSNLTGEFSNNRDDSCNLPWGTFILAIVSTVLHAITAAFHEVRDRVKDHRHMKQEQGMAGNAPLDAPAGYQHGTTASHGYGHAGVGNGHHNGVARPHDDAYPQ</sequence>
<feature type="compositionally biased region" description="Basic residues" evidence="1">
    <location>
        <begin position="1"/>
        <end position="11"/>
    </location>
</feature>
<proteinExistence type="predicted"/>
<keyword evidence="2" id="KW-0812">Transmembrane</keyword>
<feature type="region of interest" description="Disordered" evidence="1">
    <location>
        <begin position="1"/>
        <end position="21"/>
    </location>
</feature>
<feature type="transmembrane region" description="Helical" evidence="2">
    <location>
        <begin position="121"/>
        <end position="143"/>
    </location>
</feature>